<dbReference type="RefSeq" id="WP_081170361.1">
    <property type="nucleotide sequence ID" value="NZ_LWBP01000236.1"/>
</dbReference>
<dbReference type="Proteomes" id="UP000192276">
    <property type="component" value="Unassembled WGS sequence"/>
</dbReference>
<reference evidence="2" key="1">
    <citation type="submission" date="2016-04" db="EMBL/GenBank/DDBJ databases">
        <authorList>
            <person name="Chen L."/>
            <person name="Zhuang W."/>
            <person name="Wang G."/>
        </authorList>
    </citation>
    <scope>NUCLEOTIDE SEQUENCE [LARGE SCALE GENOMIC DNA]</scope>
    <source>
        <strain evidence="2">208</strain>
    </source>
</reference>
<dbReference type="EMBL" id="LWBP01000236">
    <property type="protein sequence ID" value="OQP47943.1"/>
    <property type="molecule type" value="Genomic_DNA"/>
</dbReference>
<evidence type="ECO:0000313" key="2">
    <source>
        <dbReference type="Proteomes" id="UP000192276"/>
    </source>
</evidence>
<name>A0A1V9EP57_9BACT</name>
<organism evidence="1 2">
    <name type="scientific">Niastella populi</name>
    <dbReference type="NCBI Taxonomy" id="550983"/>
    <lineage>
        <taxon>Bacteria</taxon>
        <taxon>Pseudomonadati</taxon>
        <taxon>Bacteroidota</taxon>
        <taxon>Chitinophagia</taxon>
        <taxon>Chitinophagales</taxon>
        <taxon>Chitinophagaceae</taxon>
        <taxon>Niastella</taxon>
    </lineage>
</organism>
<dbReference type="AlphaFoldDB" id="A0A1V9EP57"/>
<sequence length="250" mass="28513">MDETLIDSSASDVFKNPEFTKIFQVKTDFINAFNEKSFRVELKKVIFNGELSSNQLLNSYAFEKSAKNELKFAKTLELLVAYLCVKELKAYSASFGVNIKGSPSGGDFDCIANFYNDPIYFEIKSGQVQNTHENVLHNFIDRHLFLAPYASVLFFDYSGGKDKLDQIILKLKNKNLGVNKIDTIYKVVDGSRKFYSLINNIIIVDIHESGDMLINLRSAMQYLHRCRAYQVNMMFSPINPNALGYKVTIM</sequence>
<keyword evidence="2" id="KW-1185">Reference proteome</keyword>
<proteinExistence type="predicted"/>
<dbReference type="STRING" id="550983.A4R26_31575"/>
<protein>
    <submittedName>
        <fullName evidence="1">Uncharacterized protein</fullName>
    </submittedName>
</protein>
<gene>
    <name evidence="1" type="ORF">A4R26_31575</name>
</gene>
<evidence type="ECO:0000313" key="1">
    <source>
        <dbReference type="EMBL" id="OQP47943.1"/>
    </source>
</evidence>
<accession>A0A1V9EP57</accession>
<comment type="caution">
    <text evidence="1">The sequence shown here is derived from an EMBL/GenBank/DDBJ whole genome shotgun (WGS) entry which is preliminary data.</text>
</comment>